<dbReference type="InterPro" id="IPR011990">
    <property type="entry name" value="TPR-like_helical_dom_sf"/>
</dbReference>
<evidence type="ECO:0000313" key="6">
    <source>
        <dbReference type="Proteomes" id="UP000594380"/>
    </source>
</evidence>
<evidence type="ECO:0000313" key="5">
    <source>
        <dbReference type="EMBL" id="NUY05697.1"/>
    </source>
</evidence>
<dbReference type="PANTHER" id="PTHR16263">
    <property type="entry name" value="TETRATRICOPEPTIDE REPEAT PROTEIN 38"/>
    <property type="match status" value="1"/>
</dbReference>
<dbReference type="EMBL" id="JAALDK010000003">
    <property type="protein sequence ID" value="NUY05697.1"/>
    <property type="molecule type" value="Genomic_DNA"/>
</dbReference>
<accession>A0A7Y6K7G9</accession>
<gene>
    <name evidence="5" type="ORF">G5S42_39925</name>
</gene>
<dbReference type="Gene3D" id="1.25.40.10">
    <property type="entry name" value="Tetratricopeptide repeat domain"/>
    <property type="match status" value="1"/>
</dbReference>
<proteinExistence type="inferred from homology"/>
<comment type="caution">
    <text evidence="5">The sequence shown here is derived from an EMBL/GenBank/DDBJ whole genome shotgun (WGS) entry which is preliminary data.</text>
</comment>
<dbReference type="PANTHER" id="PTHR16263:SF4">
    <property type="entry name" value="TETRATRICOPEPTIDE REPEAT PROTEIN 38"/>
    <property type="match status" value="1"/>
</dbReference>
<reference evidence="5 6" key="1">
    <citation type="submission" date="2020-02" db="EMBL/GenBank/DDBJ databases">
        <title>Paraburkholderia simonii sp. nov. and Paraburkholderia youngii sp. nov. Brazilian and Mexican Mimosa-associated rhizobia.</title>
        <authorList>
            <person name="Mavima L."/>
            <person name="Beukes C.W."/>
            <person name="Chan W.Y."/>
            <person name="Palmer M."/>
            <person name="De Meyer S.E."/>
            <person name="James E.K."/>
            <person name="Venter S.N."/>
            <person name="Steenkamp E.T."/>
        </authorList>
    </citation>
    <scope>NUCLEOTIDE SEQUENCE [LARGE SCALE GENOMIC DNA]</scope>
    <source>
        <strain evidence="5 6">JPY169</strain>
    </source>
</reference>
<evidence type="ECO:0000256" key="4">
    <source>
        <dbReference type="ARBA" id="ARBA00022803"/>
    </source>
</evidence>
<keyword evidence="3" id="KW-0677">Repeat</keyword>
<dbReference type="SUPFAM" id="SSF48452">
    <property type="entry name" value="TPR-like"/>
    <property type="match status" value="2"/>
</dbReference>
<evidence type="ECO:0000256" key="2">
    <source>
        <dbReference type="ARBA" id="ARBA00019992"/>
    </source>
</evidence>
<evidence type="ECO:0000256" key="3">
    <source>
        <dbReference type="ARBA" id="ARBA00022737"/>
    </source>
</evidence>
<sequence length="449" mass="49101">MARHDRYDLPLSTDSDLAAERYRTGIDLLLSLWPGAGEALDNAIAADPGFALAHAARARLHAISAQPAQAREKIATAQALVARRGTERERSHVEVLALAIEGQAPKTLAGALAHTDRWPRDVVILSMPLGAFGLYAFSGMADHDQARVDLCERHARHFDADDWWFLTYRGWAHGENGDVKLGRTLTQRALELRRHNVNAVHAVAHVLYESGANDEAQDVIAGWLPEYPKDGVLHGHIAWHGALIALERGDTRRAIAIYNEHVTPSVSQGTPINIVSDTSSFLWRMQAYGHNVSEGMWNDAAHYASGYFRDAGFPFADFHKALVGAATGDTQAVEQRINALNKLVDEGRLPAGSVVPKICRASLAFADGQYALAARILEPVARDVVRIGGSGAQREIVEDTLLVALMRSGELKKAHALLDRRLHRRPSPRDTRWLNELVAVETASGLSNG</sequence>
<comment type="similarity">
    <text evidence="1">Belongs to the TTC38 family.</text>
</comment>
<dbReference type="Proteomes" id="UP000594380">
    <property type="component" value="Unassembled WGS sequence"/>
</dbReference>
<protein>
    <recommendedName>
        <fullName evidence="2">Tetratricopeptide repeat protein 38</fullName>
    </recommendedName>
</protein>
<dbReference type="RefSeq" id="WP_176112205.1">
    <property type="nucleotide sequence ID" value="NZ_JAALDK010000003.1"/>
</dbReference>
<dbReference type="GeneID" id="301106512"/>
<dbReference type="InterPro" id="IPR033891">
    <property type="entry name" value="TTC38"/>
</dbReference>
<name>A0A7Y6K7G9_9BURK</name>
<evidence type="ECO:0000256" key="1">
    <source>
        <dbReference type="ARBA" id="ARBA00005857"/>
    </source>
</evidence>
<keyword evidence="4" id="KW-0802">TPR repeat</keyword>
<dbReference type="AlphaFoldDB" id="A0A7Y6K7G9"/>
<dbReference type="CDD" id="cd05804">
    <property type="entry name" value="StaR_like"/>
    <property type="match status" value="1"/>
</dbReference>
<organism evidence="5 6">
    <name type="scientific">Paraburkholderia youngii</name>
    <dbReference type="NCBI Taxonomy" id="2782701"/>
    <lineage>
        <taxon>Bacteria</taxon>
        <taxon>Pseudomonadati</taxon>
        <taxon>Pseudomonadota</taxon>
        <taxon>Betaproteobacteria</taxon>
        <taxon>Burkholderiales</taxon>
        <taxon>Burkholderiaceae</taxon>
        <taxon>Paraburkholderia</taxon>
    </lineage>
</organism>